<protein>
    <recommendedName>
        <fullName evidence="4">Prevent-host-death protein</fullName>
    </recommendedName>
</protein>
<name>A0ABT8EKJ4_9BURK</name>
<gene>
    <name evidence="2" type="ORF">LMS43_10960</name>
</gene>
<evidence type="ECO:0000313" key="2">
    <source>
        <dbReference type="EMBL" id="MDN4121811.1"/>
    </source>
</evidence>
<feature type="compositionally biased region" description="Basic and acidic residues" evidence="1">
    <location>
        <begin position="87"/>
        <end position="97"/>
    </location>
</feature>
<comment type="caution">
    <text evidence="2">The sequence shown here is derived from an EMBL/GenBank/DDBJ whole genome shotgun (WGS) entry which is preliminary data.</text>
</comment>
<dbReference type="EMBL" id="JAJHNU010000003">
    <property type="protein sequence ID" value="MDN4121811.1"/>
    <property type="molecule type" value="Genomic_DNA"/>
</dbReference>
<keyword evidence="3" id="KW-1185">Reference proteome</keyword>
<feature type="region of interest" description="Disordered" evidence="1">
    <location>
        <begin position="87"/>
        <end position="111"/>
    </location>
</feature>
<evidence type="ECO:0000313" key="3">
    <source>
        <dbReference type="Proteomes" id="UP001168613"/>
    </source>
</evidence>
<evidence type="ECO:0008006" key="4">
    <source>
        <dbReference type="Google" id="ProtNLM"/>
    </source>
</evidence>
<proteinExistence type="predicted"/>
<dbReference type="RefSeq" id="WP_266123180.1">
    <property type="nucleotide sequence ID" value="NZ_JAJHNU010000003.1"/>
</dbReference>
<sequence>MHAQSCSNALLTFTLQQLRAATQAGGILSVTIKAQGNGFFVQIATRSGQAVLVTARNKDPRSFKSPLQAIMLLRQIGIVQGSFDSTHYDAKQRETPQRSRKRASTPPSKLGLRWARLTEHISNPVQPSLDDPSLNIDEEQARRLLARQDKQRPH</sequence>
<evidence type="ECO:0000256" key="1">
    <source>
        <dbReference type="SAM" id="MobiDB-lite"/>
    </source>
</evidence>
<accession>A0ABT8EKJ4</accession>
<reference evidence="2" key="1">
    <citation type="submission" date="2021-11" db="EMBL/GenBank/DDBJ databases">
        <title>Draft genome sequence of Alcaligenes endophyticus type strain CCUG 75668T.</title>
        <authorList>
            <person name="Salva-Serra F."/>
            <person name="Duran R.E."/>
            <person name="Seeger M."/>
            <person name="Moore E.R.B."/>
            <person name="Jaen-Luchoro D."/>
        </authorList>
    </citation>
    <scope>NUCLEOTIDE SEQUENCE</scope>
    <source>
        <strain evidence="2">CCUG 75668</strain>
    </source>
</reference>
<dbReference type="Proteomes" id="UP001168613">
    <property type="component" value="Unassembled WGS sequence"/>
</dbReference>
<organism evidence="2 3">
    <name type="scientific">Alcaligenes endophyticus</name>
    <dbReference type="NCBI Taxonomy" id="1929088"/>
    <lineage>
        <taxon>Bacteria</taxon>
        <taxon>Pseudomonadati</taxon>
        <taxon>Pseudomonadota</taxon>
        <taxon>Betaproteobacteria</taxon>
        <taxon>Burkholderiales</taxon>
        <taxon>Alcaligenaceae</taxon>
        <taxon>Alcaligenes</taxon>
    </lineage>
</organism>